<dbReference type="GO" id="GO:0046081">
    <property type="term" value="P:dUTP catabolic process"/>
    <property type="evidence" value="ECO:0007669"/>
    <property type="project" value="TreeGrafter"/>
</dbReference>
<dbReference type="FunFam" id="1.10.287.1080:FF:000001">
    <property type="entry name" value="Nucleoside triphosphate pyrophosphohydrolase"/>
    <property type="match status" value="1"/>
</dbReference>
<dbReference type="GO" id="GO:0006203">
    <property type="term" value="P:dGTP catabolic process"/>
    <property type="evidence" value="ECO:0007669"/>
    <property type="project" value="TreeGrafter"/>
</dbReference>
<dbReference type="EMBL" id="PFGP01000101">
    <property type="protein sequence ID" value="PIW66236.1"/>
    <property type="molecule type" value="Genomic_DNA"/>
</dbReference>
<dbReference type="GO" id="GO:0046076">
    <property type="term" value="P:dTTP catabolic process"/>
    <property type="evidence" value="ECO:0007669"/>
    <property type="project" value="TreeGrafter"/>
</dbReference>
<gene>
    <name evidence="2" type="ORF">COW11_04355</name>
</gene>
<name>A0A2J0LNC9_9BACT</name>
<dbReference type="Gene3D" id="1.10.287.1080">
    <property type="entry name" value="MazG-like"/>
    <property type="match status" value="1"/>
</dbReference>
<dbReference type="InterPro" id="IPR011551">
    <property type="entry name" value="NTP_PyrPHydrolase_MazG"/>
</dbReference>
<dbReference type="Proteomes" id="UP000231267">
    <property type="component" value="Unassembled WGS sequence"/>
</dbReference>
<dbReference type="InterPro" id="IPR048015">
    <property type="entry name" value="NTP-PPase_MazG-like_N"/>
</dbReference>
<proteinExistence type="predicted"/>
<dbReference type="Pfam" id="PF03819">
    <property type="entry name" value="MazG"/>
    <property type="match status" value="1"/>
</dbReference>
<accession>A0A2J0LNC9</accession>
<dbReference type="SUPFAM" id="SSF101386">
    <property type="entry name" value="all-alpha NTP pyrophosphatases"/>
    <property type="match status" value="1"/>
</dbReference>
<dbReference type="PANTHER" id="PTHR30522">
    <property type="entry name" value="NUCLEOSIDE TRIPHOSPHATE PYROPHOSPHOHYDROLASE"/>
    <property type="match status" value="1"/>
</dbReference>
<dbReference type="CDD" id="cd11528">
    <property type="entry name" value="NTP-PPase_MazG_Nterm"/>
    <property type="match status" value="1"/>
</dbReference>
<evidence type="ECO:0000313" key="3">
    <source>
        <dbReference type="Proteomes" id="UP000231267"/>
    </source>
</evidence>
<organism evidence="2 3">
    <name type="scientific">Candidatus Taenaricola geysiri</name>
    <dbReference type="NCBI Taxonomy" id="1974752"/>
    <lineage>
        <taxon>Bacteria</taxon>
        <taxon>Pseudomonadati</taxon>
        <taxon>Candidatus Omnitrophota</taxon>
        <taxon>Candidatus Taenaricola</taxon>
    </lineage>
</organism>
<evidence type="ECO:0000313" key="2">
    <source>
        <dbReference type="EMBL" id="PIW66236.1"/>
    </source>
</evidence>
<feature type="domain" description="NTP pyrophosphohydrolase MazG-like" evidence="1">
    <location>
        <begin position="31"/>
        <end position="104"/>
    </location>
</feature>
<sequence>MVSPGRTKFIELKNVFQVLHSPKGCLWDKKQTHKSLIPYLREEAEEFIDALKSNKLEHMKEELGDILLQVMFHSQLASKEGRFDIEDVIDVLIKKLKRRHPHVFGNVKVKSAKEIISNWERIKKTEKRRKK</sequence>
<dbReference type="GO" id="GO:0046052">
    <property type="term" value="P:UTP catabolic process"/>
    <property type="evidence" value="ECO:0007669"/>
    <property type="project" value="TreeGrafter"/>
</dbReference>
<dbReference type="InterPro" id="IPR004518">
    <property type="entry name" value="MazG-like_dom"/>
</dbReference>
<protein>
    <recommendedName>
        <fullName evidence="1">NTP pyrophosphohydrolase MazG-like domain-containing protein</fullName>
    </recommendedName>
</protein>
<dbReference type="GO" id="GO:0046047">
    <property type="term" value="P:TTP catabolic process"/>
    <property type="evidence" value="ECO:0007669"/>
    <property type="project" value="TreeGrafter"/>
</dbReference>
<dbReference type="GO" id="GO:0006950">
    <property type="term" value="P:response to stress"/>
    <property type="evidence" value="ECO:0007669"/>
    <property type="project" value="UniProtKB-ARBA"/>
</dbReference>
<dbReference type="GO" id="GO:0046061">
    <property type="term" value="P:dATP catabolic process"/>
    <property type="evidence" value="ECO:0007669"/>
    <property type="project" value="TreeGrafter"/>
</dbReference>
<reference evidence="2 3" key="1">
    <citation type="submission" date="2017-09" db="EMBL/GenBank/DDBJ databases">
        <title>Depth-based differentiation of microbial function through sediment-hosted aquifers and enrichment of novel symbionts in the deep terrestrial subsurface.</title>
        <authorList>
            <person name="Probst A.J."/>
            <person name="Ladd B."/>
            <person name="Jarett J.K."/>
            <person name="Geller-Mcgrath D.E."/>
            <person name="Sieber C.M."/>
            <person name="Emerson J.B."/>
            <person name="Anantharaman K."/>
            <person name="Thomas B.C."/>
            <person name="Malmstrom R."/>
            <person name="Stieglmeier M."/>
            <person name="Klingl A."/>
            <person name="Woyke T."/>
            <person name="Ryan C.M."/>
            <person name="Banfield J.F."/>
        </authorList>
    </citation>
    <scope>NUCLEOTIDE SEQUENCE [LARGE SCALE GENOMIC DNA]</scope>
    <source>
        <strain evidence="2">CG12_big_fil_rev_8_21_14_0_65_43_15</strain>
    </source>
</reference>
<dbReference type="PANTHER" id="PTHR30522:SF0">
    <property type="entry name" value="NUCLEOSIDE TRIPHOSPHATE PYROPHOSPHOHYDROLASE"/>
    <property type="match status" value="1"/>
</dbReference>
<comment type="caution">
    <text evidence="2">The sequence shown here is derived from an EMBL/GenBank/DDBJ whole genome shotgun (WGS) entry which is preliminary data.</text>
</comment>
<dbReference type="AlphaFoldDB" id="A0A2J0LNC9"/>
<dbReference type="GO" id="GO:0047429">
    <property type="term" value="F:nucleoside triphosphate diphosphatase activity"/>
    <property type="evidence" value="ECO:0007669"/>
    <property type="project" value="TreeGrafter"/>
</dbReference>
<evidence type="ECO:0000259" key="1">
    <source>
        <dbReference type="Pfam" id="PF03819"/>
    </source>
</evidence>
<dbReference type="NCBIfam" id="TIGR00444">
    <property type="entry name" value="mazG"/>
    <property type="match status" value="1"/>
</dbReference>